<keyword evidence="2" id="KW-1185">Reference proteome</keyword>
<dbReference type="HOGENOM" id="CLU_1111783_0_0_1"/>
<protein>
    <submittedName>
        <fullName evidence="1">Uncharacterized protein</fullName>
    </submittedName>
</protein>
<accession>N1Q9U6</accession>
<organism evidence="1 2">
    <name type="scientific">Pseudocercospora fijiensis (strain CIRAD86)</name>
    <name type="common">Black leaf streak disease fungus</name>
    <name type="synonym">Mycosphaerella fijiensis</name>
    <dbReference type="NCBI Taxonomy" id="383855"/>
    <lineage>
        <taxon>Eukaryota</taxon>
        <taxon>Fungi</taxon>
        <taxon>Dikarya</taxon>
        <taxon>Ascomycota</taxon>
        <taxon>Pezizomycotina</taxon>
        <taxon>Dothideomycetes</taxon>
        <taxon>Dothideomycetidae</taxon>
        <taxon>Mycosphaerellales</taxon>
        <taxon>Mycosphaerellaceae</taxon>
        <taxon>Pseudocercospora</taxon>
    </lineage>
</organism>
<proteinExistence type="predicted"/>
<evidence type="ECO:0000313" key="1">
    <source>
        <dbReference type="EMBL" id="EME89685.1"/>
    </source>
</evidence>
<dbReference type="VEuPathDB" id="FungiDB:MYCFIDRAFT_171096"/>
<gene>
    <name evidence="1" type="ORF">MYCFIDRAFT_171096</name>
</gene>
<dbReference type="EMBL" id="KB446555">
    <property type="protein sequence ID" value="EME89685.1"/>
    <property type="molecule type" value="Genomic_DNA"/>
</dbReference>
<dbReference type="Proteomes" id="UP000016932">
    <property type="component" value="Unassembled WGS sequence"/>
</dbReference>
<reference evidence="1 2" key="1">
    <citation type="journal article" date="2012" name="PLoS Pathog.">
        <title>Diverse lifestyles and strategies of plant pathogenesis encoded in the genomes of eighteen Dothideomycetes fungi.</title>
        <authorList>
            <person name="Ohm R.A."/>
            <person name="Feau N."/>
            <person name="Henrissat B."/>
            <person name="Schoch C.L."/>
            <person name="Horwitz B.A."/>
            <person name="Barry K.W."/>
            <person name="Condon B.J."/>
            <person name="Copeland A.C."/>
            <person name="Dhillon B."/>
            <person name="Glaser F."/>
            <person name="Hesse C.N."/>
            <person name="Kosti I."/>
            <person name="LaButti K."/>
            <person name="Lindquist E.A."/>
            <person name="Lucas S."/>
            <person name="Salamov A.A."/>
            <person name="Bradshaw R.E."/>
            <person name="Ciuffetti L."/>
            <person name="Hamelin R.C."/>
            <person name="Kema G.H.J."/>
            <person name="Lawrence C."/>
            <person name="Scott J.A."/>
            <person name="Spatafora J.W."/>
            <person name="Turgeon B.G."/>
            <person name="de Wit P.J.G.M."/>
            <person name="Zhong S."/>
            <person name="Goodwin S.B."/>
            <person name="Grigoriev I.V."/>
        </authorList>
    </citation>
    <scope>NUCLEOTIDE SEQUENCE [LARGE SCALE GENOMIC DNA]</scope>
    <source>
        <strain evidence="1 2">CIRAD86</strain>
    </source>
</reference>
<sequence length="250" mass="27591">MQVQYQRSERKLLTTKGIVIAHPGPTVPTVYIGNCAKAAMESCHSLITSIVYNPCIGNSEYSGRWQGWALISSIGEDSEKRLRAIGDTVGCVEFGFTSLYVEFSPRCRPFWYPQINTLLPNIHRSSLNAADPKLRSAVLSNASYRESLVAAGRTPLLVWESVFHQLSDHGQRSRNTIAGLNPNQPFSHLLLFDISSTFSSSCLNLNCTVCRFCMERATAEAAIGRQVVMDLTCCSGLVAVEPRCPHYLIG</sequence>
<evidence type="ECO:0000313" key="2">
    <source>
        <dbReference type="Proteomes" id="UP000016932"/>
    </source>
</evidence>
<name>N1Q9U6_PSEFD</name>
<dbReference type="AlphaFoldDB" id="N1Q9U6"/>
<dbReference type="RefSeq" id="XP_007922216.1">
    <property type="nucleotide sequence ID" value="XM_007924025.1"/>
</dbReference>
<dbReference type="KEGG" id="pfj:MYCFIDRAFT_171096"/>
<dbReference type="GeneID" id="19332584"/>